<evidence type="ECO:0000256" key="1">
    <source>
        <dbReference type="SAM" id="MobiDB-lite"/>
    </source>
</evidence>
<reference evidence="2 3" key="1">
    <citation type="submission" date="2011-08" db="EMBL/GenBank/DDBJ databases">
        <authorList>
            <person name="Lin Y."/>
            <person name="Hao X."/>
            <person name="Johnstone L."/>
            <person name="Miller S.J."/>
            <person name="Wei G."/>
            <person name="Rensing C."/>
        </authorList>
    </citation>
    <scope>NUCLEOTIDE SEQUENCE [LARGE SCALE GENOMIC DNA]</scope>
    <source>
        <strain evidence="2 3">K42</strain>
    </source>
</reference>
<evidence type="ECO:0000313" key="2">
    <source>
        <dbReference type="EMBL" id="EGX55716.1"/>
    </source>
</evidence>
<organism evidence="2 3">
    <name type="scientific">Streptomyces zinciresistens K42</name>
    <dbReference type="NCBI Taxonomy" id="700597"/>
    <lineage>
        <taxon>Bacteria</taxon>
        <taxon>Bacillati</taxon>
        <taxon>Actinomycetota</taxon>
        <taxon>Actinomycetes</taxon>
        <taxon>Kitasatosporales</taxon>
        <taxon>Streptomycetaceae</taxon>
        <taxon>Streptomyces</taxon>
    </lineage>
</organism>
<dbReference type="EMBL" id="AGBF01000200">
    <property type="protein sequence ID" value="EGX55716.1"/>
    <property type="molecule type" value="Genomic_DNA"/>
</dbReference>
<dbReference type="AlphaFoldDB" id="G2GLA2"/>
<keyword evidence="3" id="KW-1185">Reference proteome</keyword>
<comment type="caution">
    <text evidence="2">The sequence shown here is derived from an EMBL/GenBank/DDBJ whole genome shotgun (WGS) entry which is preliminary data.</text>
</comment>
<dbReference type="RefSeq" id="WP_007502798.1">
    <property type="nucleotide sequence ID" value="NZ_AGBF01000200.1"/>
</dbReference>
<name>G2GLA2_9ACTN</name>
<sequence length="121" mass="13278">MTRFLKAEGLDEAADEIRRAFGLAPHEGPEGSPSDEGDTTGRRPPRSSTHEGRPFTHAAAHPDADGGTHTFTPWTAESSTNNGSRDQWATDEDELTSPHLWDPSHRPRRPAAPRTRDEDGN</sequence>
<feature type="region of interest" description="Disordered" evidence="1">
    <location>
        <begin position="1"/>
        <end position="121"/>
    </location>
</feature>
<feature type="compositionally biased region" description="Polar residues" evidence="1">
    <location>
        <begin position="69"/>
        <end position="87"/>
    </location>
</feature>
<evidence type="ECO:0000313" key="3">
    <source>
        <dbReference type="Proteomes" id="UP000004217"/>
    </source>
</evidence>
<feature type="compositionally biased region" description="Basic and acidic residues" evidence="1">
    <location>
        <begin position="48"/>
        <end position="66"/>
    </location>
</feature>
<feature type="compositionally biased region" description="Basic and acidic residues" evidence="1">
    <location>
        <begin position="1"/>
        <end position="19"/>
    </location>
</feature>
<accession>G2GLA2</accession>
<dbReference type="Proteomes" id="UP000004217">
    <property type="component" value="Unassembled WGS sequence"/>
</dbReference>
<protein>
    <submittedName>
        <fullName evidence="2">Uncharacterized protein</fullName>
    </submittedName>
</protein>
<proteinExistence type="predicted"/>
<gene>
    <name evidence="2" type="ORF">SZN_31489</name>
</gene>